<sequence>MNANERDQFIIDAYRRDEQTMILVFAQWCVNHGLEAAELYARAYPRQPDNAALQEALALTAPREEAGDIDDDTVLQVLSLFDNEELAFIVTEEISARLQRPRE</sequence>
<accession>A0A917HH50</accession>
<dbReference type="Proteomes" id="UP000600247">
    <property type="component" value="Unassembled WGS sequence"/>
</dbReference>
<reference evidence="1 2" key="1">
    <citation type="journal article" date="2014" name="Int. J. Syst. Evol. Microbiol.">
        <title>Complete genome sequence of Corynebacterium casei LMG S-19264T (=DSM 44701T), isolated from a smear-ripened cheese.</title>
        <authorList>
            <consortium name="US DOE Joint Genome Institute (JGI-PGF)"/>
            <person name="Walter F."/>
            <person name="Albersmeier A."/>
            <person name="Kalinowski J."/>
            <person name="Ruckert C."/>
        </authorList>
    </citation>
    <scope>NUCLEOTIDE SEQUENCE [LARGE SCALE GENOMIC DNA]</scope>
    <source>
        <strain evidence="1 2">CGMCC 1.15286</strain>
    </source>
</reference>
<evidence type="ECO:0000313" key="2">
    <source>
        <dbReference type="Proteomes" id="UP000600247"/>
    </source>
</evidence>
<dbReference type="AlphaFoldDB" id="A0A917HH50"/>
<dbReference type="RefSeq" id="WP_188891048.1">
    <property type="nucleotide sequence ID" value="NZ_BMHY01000009.1"/>
</dbReference>
<dbReference type="EMBL" id="BMHY01000009">
    <property type="protein sequence ID" value="GGG79533.1"/>
    <property type="molecule type" value="Genomic_DNA"/>
</dbReference>
<evidence type="ECO:0000313" key="1">
    <source>
        <dbReference type="EMBL" id="GGG79533.1"/>
    </source>
</evidence>
<keyword evidence="2" id="KW-1185">Reference proteome</keyword>
<name>A0A917HH50_9BACL</name>
<gene>
    <name evidence="1" type="primary">yxiS</name>
    <name evidence="1" type="ORF">GCM10010918_40760</name>
</gene>
<organism evidence="1 2">
    <name type="scientific">Paenibacillus radicis</name>
    <name type="common">ex Gao et al. 2016</name>
    <dbReference type="NCBI Taxonomy" id="1737354"/>
    <lineage>
        <taxon>Bacteria</taxon>
        <taxon>Bacillati</taxon>
        <taxon>Bacillota</taxon>
        <taxon>Bacilli</taxon>
        <taxon>Bacillales</taxon>
        <taxon>Paenibacillaceae</taxon>
        <taxon>Paenibacillus</taxon>
    </lineage>
</organism>
<comment type="caution">
    <text evidence="1">The sequence shown here is derived from an EMBL/GenBank/DDBJ whole genome shotgun (WGS) entry which is preliminary data.</text>
</comment>
<proteinExistence type="predicted"/>
<evidence type="ECO:0008006" key="3">
    <source>
        <dbReference type="Google" id="ProtNLM"/>
    </source>
</evidence>
<protein>
    <recommendedName>
        <fullName evidence="3">YxiS</fullName>
    </recommendedName>
</protein>